<dbReference type="STRING" id="1391627.SAMN05216464_11071"/>
<dbReference type="InterPro" id="IPR018534">
    <property type="entry name" value="Tet_reg_excision_RteC"/>
</dbReference>
<dbReference type="AlphaFoldDB" id="A0A1G7GBZ3"/>
<sequence length="281" mass="33529">MENQITEKWLREMETELVLMDELEVSPVERLRHSMPLITRIIADVKKNVLADGFDTPEAEIYFFKRVKPRFYAHQIYEILFYNLLMQKPDGTPEMVKAYYEEELMQVFRVFRTEAFHYQYYKTTATELDDKYFLREANEGQIPLLEAIEQTQNFSTAMDYRFAKYIAYERMRDYLLDQLANYHVSVKIQRAGQEKRPILKWTGDAINLVELAYGIWLTGQVNHGNAGIAEIMQWLEVNFQVNIGRPFRRWQSISSRKRVSQVKYLDQMRAAVLKRLEEEYA</sequence>
<keyword evidence="2" id="KW-1185">Reference proteome</keyword>
<dbReference type="EMBL" id="FNAI01000010">
    <property type="protein sequence ID" value="SDE85640.1"/>
    <property type="molecule type" value="Genomic_DNA"/>
</dbReference>
<dbReference type="OrthoDB" id="790983at2"/>
<dbReference type="Pfam" id="PF09357">
    <property type="entry name" value="RteC"/>
    <property type="match status" value="1"/>
</dbReference>
<dbReference type="RefSeq" id="WP_091151910.1">
    <property type="nucleotide sequence ID" value="NZ_FNAI01000010.1"/>
</dbReference>
<proteinExistence type="predicted"/>
<name>A0A1G7GBZ3_9SPHI</name>
<dbReference type="Proteomes" id="UP000199072">
    <property type="component" value="Unassembled WGS sequence"/>
</dbReference>
<reference evidence="1 2" key="1">
    <citation type="submission" date="2016-10" db="EMBL/GenBank/DDBJ databases">
        <authorList>
            <person name="de Groot N.N."/>
        </authorList>
    </citation>
    <scope>NUCLEOTIDE SEQUENCE [LARGE SCALE GENOMIC DNA]</scope>
    <source>
        <strain evidence="1 2">47C3B</strain>
    </source>
</reference>
<accession>A0A1G7GBZ3</accession>
<evidence type="ECO:0000313" key="2">
    <source>
        <dbReference type="Proteomes" id="UP000199072"/>
    </source>
</evidence>
<organism evidence="1 2">
    <name type="scientific">Mucilaginibacter pineti</name>
    <dbReference type="NCBI Taxonomy" id="1391627"/>
    <lineage>
        <taxon>Bacteria</taxon>
        <taxon>Pseudomonadati</taxon>
        <taxon>Bacteroidota</taxon>
        <taxon>Sphingobacteriia</taxon>
        <taxon>Sphingobacteriales</taxon>
        <taxon>Sphingobacteriaceae</taxon>
        <taxon>Mucilaginibacter</taxon>
    </lineage>
</organism>
<evidence type="ECO:0000313" key="1">
    <source>
        <dbReference type="EMBL" id="SDE85640.1"/>
    </source>
</evidence>
<gene>
    <name evidence="1" type="ORF">SAMN05216464_11071</name>
</gene>
<protein>
    <submittedName>
        <fullName evidence="1">RteC protein</fullName>
    </submittedName>
</protein>